<comment type="caution">
    <text evidence="7">The sequence shown here is derived from an EMBL/GenBank/DDBJ whole genome shotgun (WGS) entry which is preliminary data.</text>
</comment>
<dbReference type="Pfam" id="PF01379">
    <property type="entry name" value="Porphobil_deam"/>
    <property type="match status" value="1"/>
</dbReference>
<comment type="catalytic activity">
    <reaction evidence="4">
        <text>4 porphobilinogen + H2O = hydroxymethylbilane + 4 NH4(+)</text>
        <dbReference type="Rhea" id="RHEA:13185"/>
        <dbReference type="ChEBI" id="CHEBI:15377"/>
        <dbReference type="ChEBI" id="CHEBI:28938"/>
        <dbReference type="ChEBI" id="CHEBI:57845"/>
        <dbReference type="ChEBI" id="CHEBI:58126"/>
        <dbReference type="EC" id="2.5.1.61"/>
    </reaction>
</comment>
<evidence type="ECO:0000313" key="7">
    <source>
        <dbReference type="EMBL" id="HFK20365.1"/>
    </source>
</evidence>
<dbReference type="SUPFAM" id="SSF54782">
    <property type="entry name" value="Porphobilinogen deaminase (hydroxymethylbilane synthase), C-terminal domain"/>
    <property type="match status" value="1"/>
</dbReference>
<dbReference type="InterPro" id="IPR000860">
    <property type="entry name" value="HemC"/>
</dbReference>
<dbReference type="SUPFAM" id="SSF53850">
    <property type="entry name" value="Periplasmic binding protein-like II"/>
    <property type="match status" value="1"/>
</dbReference>
<dbReference type="GO" id="GO:0004418">
    <property type="term" value="F:hydroxymethylbilane synthase activity"/>
    <property type="evidence" value="ECO:0007669"/>
    <property type="project" value="UniProtKB-UniRule"/>
</dbReference>
<comment type="similarity">
    <text evidence="1 4">Belongs to the HMBS family.</text>
</comment>
<dbReference type="HAMAP" id="MF_00260">
    <property type="entry name" value="Porphobil_deam"/>
    <property type="match status" value="1"/>
</dbReference>
<reference evidence="7" key="1">
    <citation type="journal article" date="2020" name="mSystems">
        <title>Genome- and Community-Level Interaction Insights into Carbon Utilization and Element Cycling Functions of Hydrothermarchaeota in Hydrothermal Sediment.</title>
        <authorList>
            <person name="Zhou Z."/>
            <person name="Liu Y."/>
            <person name="Xu W."/>
            <person name="Pan J."/>
            <person name="Luo Z.H."/>
            <person name="Li M."/>
        </authorList>
    </citation>
    <scope>NUCLEOTIDE SEQUENCE [LARGE SCALE GENOMIC DNA]</scope>
    <source>
        <strain evidence="7">SpSt-468</strain>
    </source>
</reference>
<organism evidence="7">
    <name type="scientific">Candidatus Methanomethylicus mesodigestus</name>
    <dbReference type="NCBI Taxonomy" id="1867258"/>
    <lineage>
        <taxon>Archaea</taxon>
        <taxon>Thermoproteota</taxon>
        <taxon>Methanosuratincolia</taxon>
        <taxon>Candidatus Methanomethylicales</taxon>
        <taxon>Candidatus Methanomethylicaceae</taxon>
        <taxon>Candidatus Methanomethylicus</taxon>
    </lineage>
</organism>
<dbReference type="GO" id="GO:0006782">
    <property type="term" value="P:protoporphyrinogen IX biosynthetic process"/>
    <property type="evidence" value="ECO:0007669"/>
    <property type="project" value="UniProtKB-UniRule"/>
</dbReference>
<dbReference type="EMBL" id="DSTX01000005">
    <property type="protein sequence ID" value="HFK20365.1"/>
    <property type="molecule type" value="Genomic_DNA"/>
</dbReference>
<gene>
    <name evidence="4 7" type="primary">hemC</name>
    <name evidence="7" type="ORF">ENS19_03700</name>
</gene>
<dbReference type="PANTHER" id="PTHR11557">
    <property type="entry name" value="PORPHOBILINOGEN DEAMINASE"/>
    <property type="match status" value="1"/>
</dbReference>
<protein>
    <recommendedName>
        <fullName evidence="4">Probable porphobilinogen deaminase</fullName>
        <shortName evidence="4">PBG</shortName>
        <ecNumber evidence="4">2.5.1.61</ecNumber>
    </recommendedName>
    <alternativeName>
        <fullName evidence="4">Hydroxymethylbilane synthase</fullName>
        <shortName evidence="4">HMBS</shortName>
    </alternativeName>
    <alternativeName>
        <fullName evidence="4">Pre-uroporphyrinogen synthase</fullName>
    </alternativeName>
</protein>
<evidence type="ECO:0000256" key="1">
    <source>
        <dbReference type="ARBA" id="ARBA00005638"/>
    </source>
</evidence>
<dbReference type="NCBIfam" id="TIGR00212">
    <property type="entry name" value="hemC"/>
    <property type="match status" value="1"/>
</dbReference>
<dbReference type="FunFam" id="3.40.190.10:FF:000005">
    <property type="entry name" value="Porphobilinogen deaminase"/>
    <property type="match status" value="1"/>
</dbReference>
<evidence type="ECO:0000259" key="6">
    <source>
        <dbReference type="Pfam" id="PF03900"/>
    </source>
</evidence>
<accession>A0A7C3F021</accession>
<dbReference type="PIRSF" id="PIRSF001438">
    <property type="entry name" value="4pyrrol_synth_OHMeBilane_synth"/>
    <property type="match status" value="1"/>
</dbReference>
<proteinExistence type="inferred from homology"/>
<feature type="domain" description="Porphobilinogen deaminase C-terminal" evidence="6">
    <location>
        <begin position="221"/>
        <end position="290"/>
    </location>
</feature>
<dbReference type="InterPro" id="IPR022418">
    <property type="entry name" value="Porphobilinogen_deaminase_C"/>
</dbReference>
<dbReference type="InterPro" id="IPR022417">
    <property type="entry name" value="Porphobilin_deaminase_N"/>
</dbReference>
<dbReference type="EC" id="2.5.1.61" evidence="4"/>
<dbReference type="Pfam" id="PF03900">
    <property type="entry name" value="Porphobil_deamC"/>
    <property type="match status" value="1"/>
</dbReference>
<evidence type="ECO:0000256" key="3">
    <source>
        <dbReference type="ARBA" id="ARBA00023244"/>
    </source>
</evidence>
<keyword evidence="3 4" id="KW-0627">Porphyrin biosynthesis</keyword>
<comment type="miscellaneous">
    <text evidence="4">The porphobilinogen subunits are added to the dipyrromethane group.</text>
</comment>
<feature type="domain" description="Porphobilinogen deaminase N-terminal" evidence="5">
    <location>
        <begin position="3"/>
        <end position="207"/>
    </location>
</feature>
<comment type="cofactor">
    <cofactor evidence="4">
        <name>dipyrromethane</name>
        <dbReference type="ChEBI" id="CHEBI:60342"/>
    </cofactor>
    <text evidence="4">Binds 1 dipyrromethane group covalently.</text>
</comment>
<dbReference type="PRINTS" id="PR00151">
    <property type="entry name" value="PORPHBDMNASE"/>
</dbReference>
<dbReference type="PANTHER" id="PTHR11557:SF0">
    <property type="entry name" value="PORPHOBILINOGEN DEAMINASE"/>
    <property type="match status" value="1"/>
</dbReference>
<dbReference type="Gene3D" id="3.30.160.40">
    <property type="entry name" value="Porphobilinogen deaminase, C-terminal domain"/>
    <property type="match status" value="1"/>
</dbReference>
<dbReference type="Gene3D" id="3.40.190.10">
    <property type="entry name" value="Periplasmic binding protein-like II"/>
    <property type="match status" value="2"/>
</dbReference>
<comment type="function">
    <text evidence="4">Tetrapolymerization of the monopyrrole PBG into the hydroxymethylbilane pre-uroporphyrinogen in several discrete steps.</text>
</comment>
<dbReference type="GO" id="GO:0005737">
    <property type="term" value="C:cytoplasm"/>
    <property type="evidence" value="ECO:0007669"/>
    <property type="project" value="UniProtKB-UniRule"/>
</dbReference>
<evidence type="ECO:0000259" key="5">
    <source>
        <dbReference type="Pfam" id="PF01379"/>
    </source>
</evidence>
<evidence type="ECO:0000256" key="2">
    <source>
        <dbReference type="ARBA" id="ARBA00022679"/>
    </source>
</evidence>
<sequence length="303" mass="32804">MIIRVGTRESKLAMLQTEYVIGRMKEVCDAHFSIVKIKTAGDIESPSSLQKIGSGIFEKEIDEALLRGEVDLAVHSMKDVPTSIPEGLILAAIPQRLSPNDVFVSRDYDNVASLPKGGFVGTSSPRRAAQIRSLRGDLQIASLRGNIDTRLRRLKEGKFHGIVLAEAALIRMGAMDGRRERLPIDLVPTSPGQGALAVIIRKGDAAMLALASKINYADAMEEVIAERAFLRRLGCGCSSPVGCTAATTGSKLMISCGLYSIDGARFKLFKFEFPRGDAERYGAEAAEMALSDCAVASFWRRAL</sequence>
<name>A0A7C3F021_9CREN</name>
<dbReference type="AlphaFoldDB" id="A0A7C3F021"/>
<evidence type="ECO:0000256" key="4">
    <source>
        <dbReference type="HAMAP-Rule" id="MF_00260"/>
    </source>
</evidence>
<keyword evidence="2 4" id="KW-0808">Transferase</keyword>
<dbReference type="InterPro" id="IPR036803">
    <property type="entry name" value="Porphobilinogen_deaminase_C_sf"/>
</dbReference>
<feature type="modified residue" description="S-(dipyrrolylmethanemethyl)cysteine" evidence="4">
    <location>
        <position position="237"/>
    </location>
</feature>